<evidence type="ECO:0000259" key="2">
    <source>
        <dbReference type="PROSITE" id="PS50164"/>
    </source>
</evidence>
<organism evidence="3 4">
    <name type="scientific">Bradyrhizobium denitrificans</name>
    <dbReference type="NCBI Taxonomy" id="2734912"/>
    <lineage>
        <taxon>Bacteria</taxon>
        <taxon>Pseudomonadati</taxon>
        <taxon>Pseudomonadota</taxon>
        <taxon>Alphaproteobacteria</taxon>
        <taxon>Hyphomicrobiales</taxon>
        <taxon>Nitrobacteraceae</taxon>
        <taxon>Bradyrhizobium</taxon>
    </lineage>
</organism>
<evidence type="ECO:0000313" key="4">
    <source>
        <dbReference type="Proteomes" id="UP001314635"/>
    </source>
</evidence>
<dbReference type="Proteomes" id="UP001314635">
    <property type="component" value="Unassembled WGS sequence"/>
</dbReference>
<accession>A0ABS5GBY4</accession>
<gene>
    <name evidence="3" type="ORF">JQ619_22555</name>
</gene>
<dbReference type="InterPro" id="IPR050190">
    <property type="entry name" value="UPF0213_domain"/>
</dbReference>
<sequence length="83" mass="9688">MWYVYIIRSVTFPDQEYVGATADLRQRLKDHNAGRSAHTSKFMPWTLVWYCAFPDKSNALAFEAYLKSHSGRAFSKKRLVRPC</sequence>
<dbReference type="RefSeq" id="WP_211400746.1">
    <property type="nucleotide sequence ID" value="NZ_JAFCLK010000022.1"/>
</dbReference>
<dbReference type="CDD" id="cd10449">
    <property type="entry name" value="GIY-YIG_SLX1_like"/>
    <property type="match status" value="1"/>
</dbReference>
<comment type="caution">
    <text evidence="3">The sequence shown here is derived from an EMBL/GenBank/DDBJ whole genome shotgun (WGS) entry which is preliminary data.</text>
</comment>
<dbReference type="InterPro" id="IPR035901">
    <property type="entry name" value="GIY-YIG_endonuc_sf"/>
</dbReference>
<dbReference type="Gene3D" id="3.40.1440.10">
    <property type="entry name" value="GIY-YIG endonuclease"/>
    <property type="match status" value="1"/>
</dbReference>
<evidence type="ECO:0000313" key="3">
    <source>
        <dbReference type="EMBL" id="MBR1138549.1"/>
    </source>
</evidence>
<feature type="domain" description="GIY-YIG" evidence="2">
    <location>
        <begin position="1"/>
        <end position="81"/>
    </location>
</feature>
<proteinExistence type="inferred from homology"/>
<name>A0ABS5GBY4_9BRAD</name>
<reference evidence="4" key="1">
    <citation type="journal article" date="2021" name="ISME J.">
        <title>Evolutionary origin and ecological implication of a unique nif island in free-living Bradyrhizobium lineages.</title>
        <authorList>
            <person name="Tao J."/>
        </authorList>
    </citation>
    <scope>NUCLEOTIDE SEQUENCE [LARGE SCALE GENOMIC DNA]</scope>
    <source>
        <strain evidence="4">SZCCT0094</strain>
    </source>
</reference>
<keyword evidence="4" id="KW-1185">Reference proteome</keyword>
<dbReference type="PANTHER" id="PTHR34477:SF1">
    <property type="entry name" value="UPF0213 PROTEIN YHBQ"/>
    <property type="match status" value="1"/>
</dbReference>
<comment type="similarity">
    <text evidence="1">Belongs to the UPF0213 family.</text>
</comment>
<dbReference type="InterPro" id="IPR000305">
    <property type="entry name" value="GIY-YIG_endonuc"/>
</dbReference>
<evidence type="ECO:0000256" key="1">
    <source>
        <dbReference type="ARBA" id="ARBA00007435"/>
    </source>
</evidence>
<dbReference type="SUPFAM" id="SSF82771">
    <property type="entry name" value="GIY-YIG endonuclease"/>
    <property type="match status" value="1"/>
</dbReference>
<dbReference type="EMBL" id="JAFCLK010000022">
    <property type="protein sequence ID" value="MBR1138549.1"/>
    <property type="molecule type" value="Genomic_DNA"/>
</dbReference>
<protein>
    <submittedName>
        <fullName evidence="3">GIY-YIG nuclease family protein</fullName>
    </submittedName>
</protein>
<dbReference type="Pfam" id="PF01541">
    <property type="entry name" value="GIY-YIG"/>
    <property type="match status" value="1"/>
</dbReference>
<dbReference type="PROSITE" id="PS50164">
    <property type="entry name" value="GIY_YIG"/>
    <property type="match status" value="1"/>
</dbReference>
<dbReference type="PANTHER" id="PTHR34477">
    <property type="entry name" value="UPF0213 PROTEIN YHBQ"/>
    <property type="match status" value="1"/>
</dbReference>